<dbReference type="AlphaFoldDB" id="A0A7R9I588"/>
<sequence length="106" mass="12086">MRKNEERSDLKDTKVVMIMAQEEDRVPLEENTADAAPARPTLIVTGFTRADRAKFWIFLGIVAENNKNVINPYRDRGLNPGPSAQKFDTLPLDHQVTCCCCHRTKR</sequence>
<proteinExistence type="predicted"/>
<name>A0A7R9I588_9NEOP</name>
<organism evidence="1">
    <name type="scientific">Timema bartmani</name>
    <dbReference type="NCBI Taxonomy" id="61472"/>
    <lineage>
        <taxon>Eukaryota</taxon>
        <taxon>Metazoa</taxon>
        <taxon>Ecdysozoa</taxon>
        <taxon>Arthropoda</taxon>
        <taxon>Hexapoda</taxon>
        <taxon>Insecta</taxon>
        <taxon>Pterygota</taxon>
        <taxon>Neoptera</taxon>
        <taxon>Polyneoptera</taxon>
        <taxon>Phasmatodea</taxon>
        <taxon>Timematodea</taxon>
        <taxon>Timematoidea</taxon>
        <taxon>Timematidae</taxon>
        <taxon>Timema</taxon>
    </lineage>
</organism>
<dbReference type="EMBL" id="OD569618">
    <property type="protein sequence ID" value="CAD7448132.1"/>
    <property type="molecule type" value="Genomic_DNA"/>
</dbReference>
<reference evidence="1" key="1">
    <citation type="submission" date="2020-11" db="EMBL/GenBank/DDBJ databases">
        <authorList>
            <person name="Tran Van P."/>
        </authorList>
    </citation>
    <scope>NUCLEOTIDE SEQUENCE</scope>
</reference>
<evidence type="ECO:0000313" key="1">
    <source>
        <dbReference type="EMBL" id="CAD7448132.1"/>
    </source>
</evidence>
<protein>
    <submittedName>
        <fullName evidence="1">Uncharacterized protein</fullName>
    </submittedName>
</protein>
<accession>A0A7R9I588</accession>
<gene>
    <name evidence="1" type="ORF">TBIB3V08_LOCUS10424</name>
</gene>